<dbReference type="Gene3D" id="1.20.1720.10">
    <property type="entry name" value="Multidrug resistance protein D"/>
    <property type="match status" value="1"/>
</dbReference>
<dbReference type="PROSITE" id="PS50850">
    <property type="entry name" value="MFS"/>
    <property type="match status" value="1"/>
</dbReference>
<keyword evidence="8" id="KW-0997">Cell inner membrane</keyword>
<feature type="transmembrane region" description="Helical" evidence="8">
    <location>
        <begin position="99"/>
        <end position="121"/>
    </location>
</feature>
<keyword evidence="6 8" id="KW-1133">Transmembrane helix</keyword>
<comment type="similarity">
    <text evidence="2 8">Belongs to the major facilitator superfamily. Bcr/CmlA family.</text>
</comment>
<feature type="transmembrane region" description="Helical" evidence="8">
    <location>
        <begin position="133"/>
        <end position="158"/>
    </location>
</feature>
<evidence type="ECO:0000256" key="4">
    <source>
        <dbReference type="ARBA" id="ARBA00022475"/>
    </source>
</evidence>
<dbReference type="RefSeq" id="WP_237361638.1">
    <property type="nucleotide sequence ID" value="NZ_CAKLDM010000002.1"/>
</dbReference>
<evidence type="ECO:0000313" key="11">
    <source>
        <dbReference type="Proteomes" id="UP000838748"/>
    </source>
</evidence>
<evidence type="ECO:0000256" key="8">
    <source>
        <dbReference type="RuleBase" id="RU365088"/>
    </source>
</evidence>
<dbReference type="PANTHER" id="PTHR23502">
    <property type="entry name" value="MAJOR FACILITATOR SUPERFAMILY"/>
    <property type="match status" value="1"/>
</dbReference>
<evidence type="ECO:0000259" key="9">
    <source>
        <dbReference type="PROSITE" id="PS50850"/>
    </source>
</evidence>
<proteinExistence type="inferred from homology"/>
<dbReference type="Proteomes" id="UP000838748">
    <property type="component" value="Unassembled WGS sequence"/>
</dbReference>
<evidence type="ECO:0000313" key="10">
    <source>
        <dbReference type="EMBL" id="CAH0539663.1"/>
    </source>
</evidence>
<comment type="caution">
    <text evidence="10">The sequence shown here is derived from an EMBL/GenBank/DDBJ whole genome shotgun (WGS) entry which is preliminary data.</text>
</comment>
<name>A0ABM9A4D3_9VIBR</name>
<evidence type="ECO:0000256" key="2">
    <source>
        <dbReference type="ARBA" id="ARBA00006236"/>
    </source>
</evidence>
<keyword evidence="7 8" id="KW-0472">Membrane</keyword>
<evidence type="ECO:0000256" key="6">
    <source>
        <dbReference type="ARBA" id="ARBA00022989"/>
    </source>
</evidence>
<dbReference type="InterPro" id="IPR005829">
    <property type="entry name" value="Sugar_transporter_CS"/>
</dbReference>
<keyword evidence="4" id="KW-1003">Cell membrane</keyword>
<evidence type="ECO:0000256" key="3">
    <source>
        <dbReference type="ARBA" id="ARBA00022448"/>
    </source>
</evidence>
<evidence type="ECO:0000256" key="1">
    <source>
        <dbReference type="ARBA" id="ARBA00004651"/>
    </source>
</evidence>
<dbReference type="InterPro" id="IPR020846">
    <property type="entry name" value="MFS_dom"/>
</dbReference>
<dbReference type="PANTHER" id="PTHR23502:SF132">
    <property type="entry name" value="POLYAMINE TRANSPORTER 2-RELATED"/>
    <property type="match status" value="1"/>
</dbReference>
<keyword evidence="3 8" id="KW-0813">Transport</keyword>
<evidence type="ECO:0000256" key="5">
    <source>
        <dbReference type="ARBA" id="ARBA00022692"/>
    </source>
</evidence>
<feature type="transmembrane region" description="Helical" evidence="8">
    <location>
        <begin position="7"/>
        <end position="24"/>
    </location>
</feature>
<sequence length="398" mass="44145">MTERKKLFIAFIVYIVNPLGGMIIDMYVPALPDIKAFFHTSTNLTQWTFTIAIIGFGLGQLISGPLSDIYGRRKLILAGVIVQLLLFLAIIFVNSVELFIVLRALQGFAVALICIPARAVIKDIYSGEQFMKAMNWVTTTFAMGMIVSPFLGSLFTFYFGWHSVFWFLFIYVLFSGVLVYFIVPETKTRNKSVSFSKIKNNYAELFGSKRFILMMLMAGTFSSSLPAFNTIGPFLVQEVLHLSALDYGRIALLLGGSWFLGNLTSRLLFDLSKTKKTVGCFFASLVSVAVAIAYLKYGGQMNLFVLIAPLVVVIFSAAILFPIYLGELISPYGHIAATANSIVFSVSWFMSGFLSYLAGMLNVHSVIPFLLLLLANTMFALVIFVAIQKTLVKKECEG</sequence>
<comment type="subcellular location">
    <subcellularLocation>
        <location evidence="8">Cell inner membrane</location>
        <topology evidence="8">Multi-pass membrane protein</topology>
    </subcellularLocation>
    <subcellularLocation>
        <location evidence="1">Cell membrane</location>
        <topology evidence="1">Multi-pass membrane protein</topology>
    </subcellularLocation>
</comment>
<feature type="transmembrane region" description="Helical" evidence="8">
    <location>
        <begin position="75"/>
        <end position="93"/>
    </location>
</feature>
<feature type="transmembrane region" description="Helical" evidence="8">
    <location>
        <begin position="247"/>
        <end position="265"/>
    </location>
</feature>
<feature type="transmembrane region" description="Helical" evidence="8">
    <location>
        <begin position="44"/>
        <end position="63"/>
    </location>
</feature>
<protein>
    <recommendedName>
        <fullName evidence="8">Bcr/CflA family efflux transporter</fullName>
    </recommendedName>
</protein>
<dbReference type="PROSITE" id="PS00216">
    <property type="entry name" value="SUGAR_TRANSPORT_1"/>
    <property type="match status" value="1"/>
</dbReference>
<dbReference type="InterPro" id="IPR036259">
    <property type="entry name" value="MFS_trans_sf"/>
</dbReference>
<dbReference type="InterPro" id="IPR004812">
    <property type="entry name" value="Efflux_drug-R_Bcr/CmlA"/>
</dbReference>
<keyword evidence="5 8" id="KW-0812">Transmembrane</keyword>
<dbReference type="NCBIfam" id="TIGR00710">
    <property type="entry name" value="efflux_Bcr_CflA"/>
    <property type="match status" value="1"/>
</dbReference>
<feature type="transmembrane region" description="Helical" evidence="8">
    <location>
        <begin position="164"/>
        <end position="183"/>
    </location>
</feature>
<feature type="transmembrane region" description="Helical" evidence="8">
    <location>
        <begin position="365"/>
        <end position="387"/>
    </location>
</feature>
<accession>A0ABM9A4D3</accession>
<evidence type="ECO:0000256" key="7">
    <source>
        <dbReference type="ARBA" id="ARBA00023136"/>
    </source>
</evidence>
<dbReference type="EMBL" id="CAKLDM010000002">
    <property type="protein sequence ID" value="CAH0539663.1"/>
    <property type="molecule type" value="Genomic_DNA"/>
</dbReference>
<gene>
    <name evidence="10" type="primary">mdtL_2</name>
    <name evidence="10" type="ORF">VMF7928_02340</name>
</gene>
<reference evidence="10" key="1">
    <citation type="submission" date="2021-11" db="EMBL/GenBank/DDBJ databases">
        <authorList>
            <person name="Rodrigo-Torres L."/>
            <person name="Arahal R. D."/>
            <person name="Lucena T."/>
        </authorList>
    </citation>
    <scope>NUCLEOTIDE SEQUENCE</scope>
    <source>
        <strain evidence="10">CECT 7928</strain>
    </source>
</reference>
<feature type="transmembrane region" description="Helical" evidence="8">
    <location>
        <begin position="277"/>
        <end position="297"/>
    </location>
</feature>
<feature type="domain" description="Major facilitator superfamily (MFS) profile" evidence="9">
    <location>
        <begin position="6"/>
        <end position="391"/>
    </location>
</feature>
<dbReference type="InterPro" id="IPR011701">
    <property type="entry name" value="MFS"/>
</dbReference>
<feature type="transmembrane region" description="Helical" evidence="8">
    <location>
        <begin position="303"/>
        <end position="325"/>
    </location>
</feature>
<keyword evidence="11" id="KW-1185">Reference proteome</keyword>
<organism evidence="10 11">
    <name type="scientific">Vibrio marisflavi CECT 7928</name>
    <dbReference type="NCBI Taxonomy" id="634439"/>
    <lineage>
        <taxon>Bacteria</taxon>
        <taxon>Pseudomonadati</taxon>
        <taxon>Pseudomonadota</taxon>
        <taxon>Gammaproteobacteria</taxon>
        <taxon>Vibrionales</taxon>
        <taxon>Vibrionaceae</taxon>
        <taxon>Vibrio</taxon>
    </lineage>
</organism>
<feature type="transmembrane region" description="Helical" evidence="8">
    <location>
        <begin position="337"/>
        <end position="359"/>
    </location>
</feature>
<dbReference type="SUPFAM" id="SSF103473">
    <property type="entry name" value="MFS general substrate transporter"/>
    <property type="match status" value="1"/>
</dbReference>
<dbReference type="Pfam" id="PF07690">
    <property type="entry name" value="MFS_1"/>
    <property type="match status" value="1"/>
</dbReference>
<feature type="transmembrane region" description="Helical" evidence="8">
    <location>
        <begin position="211"/>
        <end position="235"/>
    </location>
</feature>